<dbReference type="Pfam" id="PF19456">
    <property type="entry name" value="MobI"/>
    <property type="match status" value="1"/>
</dbReference>
<dbReference type="eggNOG" id="ENOG502ZQ39">
    <property type="taxonomic scope" value="Bacteria"/>
</dbReference>
<dbReference type="InterPro" id="IPR045809">
    <property type="entry name" value="MobI"/>
</dbReference>
<dbReference type="EMBL" id="AFWT01000045">
    <property type="protein sequence ID" value="EGV28141.1"/>
    <property type="molecule type" value="Genomic_DNA"/>
</dbReference>
<reference evidence="1 2" key="1">
    <citation type="submission" date="2011-06" db="EMBL/GenBank/DDBJ databases">
        <title>The draft genome of Thiorhodococcus drewsii AZ1.</title>
        <authorList>
            <consortium name="US DOE Joint Genome Institute (JGI-PGF)"/>
            <person name="Lucas S."/>
            <person name="Han J."/>
            <person name="Lapidus A."/>
            <person name="Cheng J.-F."/>
            <person name="Goodwin L."/>
            <person name="Pitluck S."/>
            <person name="Peters L."/>
            <person name="Land M.L."/>
            <person name="Hauser L."/>
            <person name="Vogl K."/>
            <person name="Liu Z."/>
            <person name="Imhoff J."/>
            <person name="Thiel V."/>
            <person name="Frigaard N.-U."/>
            <person name="Bryant D.A."/>
            <person name="Woyke T.J."/>
        </authorList>
    </citation>
    <scope>NUCLEOTIDE SEQUENCE [LARGE SCALE GENOMIC DNA]</scope>
    <source>
        <strain evidence="1 2">AZ1</strain>
    </source>
</reference>
<protein>
    <submittedName>
        <fullName evidence="1">Uncharacterized protein</fullName>
    </submittedName>
</protein>
<evidence type="ECO:0000313" key="1">
    <source>
        <dbReference type="EMBL" id="EGV28141.1"/>
    </source>
</evidence>
<evidence type="ECO:0000313" key="2">
    <source>
        <dbReference type="Proteomes" id="UP000004200"/>
    </source>
</evidence>
<organism evidence="1 2">
    <name type="scientific">Thiorhodococcus drewsii AZ1</name>
    <dbReference type="NCBI Taxonomy" id="765913"/>
    <lineage>
        <taxon>Bacteria</taxon>
        <taxon>Pseudomonadati</taxon>
        <taxon>Pseudomonadota</taxon>
        <taxon>Gammaproteobacteria</taxon>
        <taxon>Chromatiales</taxon>
        <taxon>Chromatiaceae</taxon>
        <taxon>Thiorhodococcus</taxon>
    </lineage>
</organism>
<dbReference type="Proteomes" id="UP000004200">
    <property type="component" value="Unassembled WGS sequence"/>
</dbReference>
<comment type="caution">
    <text evidence="1">The sequence shown here is derived from an EMBL/GenBank/DDBJ whole genome shotgun (WGS) entry which is preliminary data.</text>
</comment>
<dbReference type="OrthoDB" id="5762830at2"/>
<name>G2E6X9_9GAMM</name>
<gene>
    <name evidence="1" type="ORF">ThidrDRAFT_4042</name>
</gene>
<keyword evidence="2" id="KW-1185">Reference proteome</keyword>
<sequence length="168" mass="19521">MSGHSTQWTEEWDLEDVALPEDSNPSVALESVCLGILDQLHAEAERLATGFMEAMLQARESHPYQERGSIGVRVRRSPSPRSAPGVFMIEWFRVRGPRRTEYIPRGAGHRYPPRAFGRTEPWERELIETYEPRFAEIRALLHQIAMLRRQARHLTDAVGRWEGIRNRY</sequence>
<dbReference type="AlphaFoldDB" id="G2E6X9"/>
<proteinExistence type="predicted"/>
<accession>G2E6X9</accession>
<dbReference type="RefSeq" id="WP_007042755.1">
    <property type="nucleotide sequence ID" value="NZ_AFWT01000045.1"/>
</dbReference>